<evidence type="ECO:0000256" key="1">
    <source>
        <dbReference type="SAM" id="MobiDB-lite"/>
    </source>
</evidence>
<evidence type="ECO:0000259" key="3">
    <source>
        <dbReference type="PROSITE" id="PS51762"/>
    </source>
</evidence>
<name>A0ABS7G016_9ACTN</name>
<feature type="region of interest" description="Disordered" evidence="1">
    <location>
        <begin position="26"/>
        <end position="51"/>
    </location>
</feature>
<evidence type="ECO:0000313" key="4">
    <source>
        <dbReference type="EMBL" id="MBW8486043.1"/>
    </source>
</evidence>
<evidence type="ECO:0000256" key="2">
    <source>
        <dbReference type="SAM" id="SignalP"/>
    </source>
</evidence>
<dbReference type="InterPro" id="IPR000757">
    <property type="entry name" value="Beta-glucanase-like"/>
</dbReference>
<dbReference type="EMBL" id="JAIBOA010000020">
    <property type="protein sequence ID" value="MBW8486043.1"/>
    <property type="molecule type" value="Genomic_DNA"/>
</dbReference>
<feature type="compositionally biased region" description="Pro residues" evidence="1">
    <location>
        <begin position="32"/>
        <end position="41"/>
    </location>
</feature>
<protein>
    <submittedName>
        <fullName evidence="4">Glycoside hydrolase family 16 protein</fullName>
    </submittedName>
</protein>
<dbReference type="Pfam" id="PF00722">
    <property type="entry name" value="Glyco_hydro_16"/>
    <property type="match status" value="1"/>
</dbReference>
<gene>
    <name evidence="4" type="ORF">K1Y72_26950</name>
</gene>
<dbReference type="SUPFAM" id="SSF49899">
    <property type="entry name" value="Concanavalin A-like lectins/glucanases"/>
    <property type="match status" value="1"/>
</dbReference>
<proteinExistence type="predicted"/>
<feature type="domain" description="GH16" evidence="3">
    <location>
        <begin position="30"/>
        <end position="274"/>
    </location>
</feature>
<organism evidence="4 5">
    <name type="scientific">Actinomadura parmotrematis</name>
    <dbReference type="NCBI Taxonomy" id="2864039"/>
    <lineage>
        <taxon>Bacteria</taxon>
        <taxon>Bacillati</taxon>
        <taxon>Actinomycetota</taxon>
        <taxon>Actinomycetes</taxon>
        <taxon>Streptosporangiales</taxon>
        <taxon>Thermomonosporaceae</taxon>
        <taxon>Actinomadura</taxon>
    </lineage>
</organism>
<feature type="signal peptide" evidence="2">
    <location>
        <begin position="1"/>
        <end position="24"/>
    </location>
</feature>
<dbReference type="InterPro" id="IPR013320">
    <property type="entry name" value="ConA-like_dom_sf"/>
</dbReference>
<sequence>MLLSGVARLSGLVACLLAVGTATAECAEPPRDGGPPAPSSSPSPSGSAAARYGWGEPVEADEFTGRALDRAAWEVYDSPGHAGQGRRSPAAVTVQDGHLRITGRTDGTTGGLAWKKGAQRRGRWEARIRVSAGCACYHPVLLLWPVKGGGGVSPHGGGGEVDYSETVDDGRRAETHFFLHAGPEDDERQEQARASVDLTRWHDFAVEWRPRELTGYLDGRRWFHTADRAMLPPRTMGQTIQLDWFPGERGRTARGLDAGAAVTFDTDWIRMYRP</sequence>
<accession>A0ABS7G016</accession>
<dbReference type="Proteomes" id="UP000774570">
    <property type="component" value="Unassembled WGS sequence"/>
</dbReference>
<reference evidence="4 5" key="1">
    <citation type="submission" date="2021-07" db="EMBL/GenBank/DDBJ databases">
        <title>Actinomadura sp. PM05-2 isolated from lichen.</title>
        <authorList>
            <person name="Somphong A."/>
            <person name="Phongsopitanun W."/>
            <person name="Tanasupawat S."/>
            <person name="Peongsungnone V."/>
        </authorList>
    </citation>
    <scope>NUCLEOTIDE SEQUENCE [LARGE SCALE GENOMIC DNA]</scope>
    <source>
        <strain evidence="4 5">PM05-2</strain>
    </source>
</reference>
<keyword evidence="2" id="KW-0732">Signal</keyword>
<dbReference type="PROSITE" id="PS51762">
    <property type="entry name" value="GH16_2"/>
    <property type="match status" value="1"/>
</dbReference>
<feature type="chain" id="PRO_5045482654" evidence="2">
    <location>
        <begin position="25"/>
        <end position="274"/>
    </location>
</feature>
<evidence type="ECO:0000313" key="5">
    <source>
        <dbReference type="Proteomes" id="UP000774570"/>
    </source>
</evidence>
<dbReference type="RefSeq" id="WP_220169278.1">
    <property type="nucleotide sequence ID" value="NZ_JAIBOA010000020.1"/>
</dbReference>
<keyword evidence="5" id="KW-1185">Reference proteome</keyword>
<keyword evidence="4" id="KW-0378">Hydrolase</keyword>
<dbReference type="GO" id="GO:0016787">
    <property type="term" value="F:hydrolase activity"/>
    <property type="evidence" value="ECO:0007669"/>
    <property type="project" value="UniProtKB-KW"/>
</dbReference>
<comment type="caution">
    <text evidence="4">The sequence shown here is derived from an EMBL/GenBank/DDBJ whole genome shotgun (WGS) entry which is preliminary data.</text>
</comment>
<dbReference type="CDD" id="cd00413">
    <property type="entry name" value="Glyco_hydrolase_16"/>
    <property type="match status" value="1"/>
</dbReference>
<dbReference type="Gene3D" id="2.60.120.200">
    <property type="match status" value="1"/>
</dbReference>